<feature type="region of interest" description="Disordered" evidence="1">
    <location>
        <begin position="87"/>
        <end position="119"/>
    </location>
</feature>
<evidence type="ECO:0000256" key="1">
    <source>
        <dbReference type="SAM" id="MobiDB-lite"/>
    </source>
</evidence>
<name>A0A5C6UKV1_9SPHN</name>
<reference evidence="2 3" key="1">
    <citation type="journal article" date="2013" name="Antonie Van Leeuwenhoek">
        <title>Sphingomonas ginsenosidivorax sp. nov., with the ability to transform ginsenosides.</title>
        <authorList>
            <person name="Jin X.F."/>
            <person name="Kim J.K."/>
            <person name="Liu Q.M."/>
            <person name="Kang M.S."/>
            <person name="He D."/>
            <person name="Jin F.X."/>
            <person name="Kim S.C."/>
            <person name="Im W.T."/>
        </authorList>
    </citation>
    <scope>NUCLEOTIDE SEQUENCE [LARGE SCALE GENOMIC DNA]</scope>
    <source>
        <strain evidence="2 3">KHI67</strain>
    </source>
</reference>
<proteinExistence type="predicted"/>
<evidence type="ECO:0000313" key="2">
    <source>
        <dbReference type="EMBL" id="TXC72108.1"/>
    </source>
</evidence>
<feature type="compositionally biased region" description="Basic and acidic residues" evidence="1">
    <location>
        <begin position="46"/>
        <end position="70"/>
    </location>
</feature>
<feature type="compositionally biased region" description="Basic and acidic residues" evidence="1">
    <location>
        <begin position="21"/>
        <end position="32"/>
    </location>
</feature>
<gene>
    <name evidence="2" type="ORF">FSB78_14990</name>
</gene>
<comment type="caution">
    <text evidence="2">The sequence shown here is derived from an EMBL/GenBank/DDBJ whole genome shotgun (WGS) entry which is preliminary data.</text>
</comment>
<feature type="region of interest" description="Disordered" evidence="1">
    <location>
        <begin position="1"/>
        <end position="70"/>
    </location>
</feature>
<feature type="compositionally biased region" description="Low complexity" evidence="1">
    <location>
        <begin position="33"/>
        <end position="45"/>
    </location>
</feature>
<dbReference type="AlphaFoldDB" id="A0A5C6UKV1"/>
<evidence type="ECO:0000313" key="3">
    <source>
        <dbReference type="Proteomes" id="UP000321250"/>
    </source>
</evidence>
<sequence>MTDQRGWPSLLGGTLPPAAGRTERARAREAARAESAQARSEAALARAEERAAQRQAQTEERERARAERAQAETAVLGLRASQLGIDTGVKLTTGRRRRTGKQEPGTGRHEERDTSSYTTVVEPERIRAFAGRGVSVAGIAAAFGVSEAEVEAALEYRDAD</sequence>
<organism evidence="2 3">
    <name type="scientific">Sphingomonas ginsenosidivorax</name>
    <dbReference type="NCBI Taxonomy" id="862135"/>
    <lineage>
        <taxon>Bacteria</taxon>
        <taxon>Pseudomonadati</taxon>
        <taxon>Pseudomonadota</taxon>
        <taxon>Alphaproteobacteria</taxon>
        <taxon>Sphingomonadales</taxon>
        <taxon>Sphingomonadaceae</taxon>
        <taxon>Sphingomonas</taxon>
    </lineage>
</organism>
<dbReference type="OrthoDB" id="7572667at2"/>
<protein>
    <submittedName>
        <fullName evidence="2">Uncharacterized protein</fullName>
    </submittedName>
</protein>
<keyword evidence="3" id="KW-1185">Reference proteome</keyword>
<dbReference type="EMBL" id="VOQR01000001">
    <property type="protein sequence ID" value="TXC72108.1"/>
    <property type="molecule type" value="Genomic_DNA"/>
</dbReference>
<accession>A0A5C6UKV1</accession>
<dbReference type="RefSeq" id="WP_147083385.1">
    <property type="nucleotide sequence ID" value="NZ_VOQR01000001.1"/>
</dbReference>
<dbReference type="Proteomes" id="UP000321250">
    <property type="component" value="Unassembled WGS sequence"/>
</dbReference>